<feature type="transmembrane region" description="Helical" evidence="10">
    <location>
        <begin position="199"/>
        <end position="221"/>
    </location>
</feature>
<dbReference type="PANTHER" id="PTHR10556:SF28">
    <property type="entry name" value="VERY-LONG-CHAIN ENOYL-COA REDUCTASE"/>
    <property type="match status" value="1"/>
</dbReference>
<dbReference type="GO" id="GO:0042761">
    <property type="term" value="P:very long-chain fatty acid biosynthetic process"/>
    <property type="evidence" value="ECO:0007669"/>
    <property type="project" value="TreeGrafter"/>
</dbReference>
<keyword evidence="9 10" id="KW-0472">Membrane</keyword>
<keyword evidence="6 10" id="KW-1133">Transmembrane helix</keyword>
<keyword evidence="7" id="KW-0560">Oxidoreductase</keyword>
<dbReference type="GO" id="GO:0005789">
    <property type="term" value="C:endoplasmic reticulum membrane"/>
    <property type="evidence" value="ECO:0007669"/>
    <property type="project" value="UniProtKB-SubCell"/>
</dbReference>
<dbReference type="PROSITE" id="PS50244">
    <property type="entry name" value="S5A_REDUCTASE"/>
    <property type="match status" value="1"/>
</dbReference>
<reference evidence="12" key="1">
    <citation type="journal article" date="2022" name="G3 (Bethesda)">
        <title>High quality genome of the basidiomycete yeast Dioszegia hungarica PDD-24b-2 isolated from cloud water.</title>
        <authorList>
            <person name="Jarrige D."/>
            <person name="Haridas S."/>
            <person name="Bleykasten-Grosshans C."/>
            <person name="Joly M."/>
            <person name="Nadalig T."/>
            <person name="Sancelme M."/>
            <person name="Vuilleumier S."/>
            <person name="Grigoriev I.V."/>
            <person name="Amato P."/>
            <person name="Bringel F."/>
        </authorList>
    </citation>
    <scope>NUCLEOTIDE SEQUENCE</scope>
    <source>
        <strain evidence="12">PDD-24b-2</strain>
    </source>
</reference>
<sequence length="310" mass="35206">MVSLTISTKGKPKVSVDFPDRHPEQVTVKQLHQAVHAKFPVLVPNRQRLTISKGEGKPTPLTDESKSLASYGVGDKAELRLKDLGKQVPYRYLYLWEYAGPIFINPLFLKLSHHIWGAYTPSALQIAIRNIIVLHFIKRWLESAFVHSFSRSTLPLAYVYRNSAYYWGVVGVLCGLTLYRPAYSAEALKGSILNNPAWVGFWSLFILCAELLNLNAHVHLASLRQPAGQPRKYPTGLGFGTVVCANYWFETLGVFAMSIMTGFDIGTVVYSVIATMFMHRWAAGKYARYKREFDPKVFPGRRWKWFPPFS</sequence>
<feature type="transmembrane region" description="Helical" evidence="10">
    <location>
        <begin position="158"/>
        <end position="179"/>
    </location>
</feature>
<evidence type="ECO:0000256" key="5">
    <source>
        <dbReference type="ARBA" id="ARBA00022857"/>
    </source>
</evidence>
<gene>
    <name evidence="12" type="ORF">MKK02DRAFT_42036</name>
</gene>
<comment type="similarity">
    <text evidence="2">Belongs to the steroid 5-alpha reductase family.</text>
</comment>
<dbReference type="EMBL" id="JAKWFO010000002">
    <property type="protein sequence ID" value="KAI9639003.1"/>
    <property type="molecule type" value="Genomic_DNA"/>
</dbReference>
<evidence type="ECO:0000256" key="1">
    <source>
        <dbReference type="ARBA" id="ARBA00004477"/>
    </source>
</evidence>
<evidence type="ECO:0000259" key="11">
    <source>
        <dbReference type="Pfam" id="PF02544"/>
    </source>
</evidence>
<dbReference type="SUPFAM" id="SSF54236">
    <property type="entry name" value="Ubiquitin-like"/>
    <property type="match status" value="1"/>
</dbReference>
<dbReference type="GO" id="GO:0016627">
    <property type="term" value="F:oxidoreductase activity, acting on the CH-CH group of donors"/>
    <property type="evidence" value="ECO:0007669"/>
    <property type="project" value="InterPro"/>
</dbReference>
<dbReference type="InterPro" id="IPR039357">
    <property type="entry name" value="SRD5A/TECR"/>
</dbReference>
<keyword evidence="8" id="KW-0443">Lipid metabolism</keyword>
<evidence type="ECO:0000256" key="6">
    <source>
        <dbReference type="ARBA" id="ARBA00022989"/>
    </source>
</evidence>
<evidence type="ECO:0000256" key="7">
    <source>
        <dbReference type="ARBA" id="ARBA00023002"/>
    </source>
</evidence>
<comment type="subcellular location">
    <subcellularLocation>
        <location evidence="1">Endoplasmic reticulum membrane</location>
        <topology evidence="1">Multi-pass membrane protein</topology>
    </subcellularLocation>
</comment>
<feature type="domain" description="3-oxo-5-alpha-steroid 4-dehydrogenase C-terminal" evidence="11">
    <location>
        <begin position="153"/>
        <end position="302"/>
    </location>
</feature>
<evidence type="ECO:0000256" key="9">
    <source>
        <dbReference type="ARBA" id="ARBA00023136"/>
    </source>
</evidence>
<feature type="transmembrane region" description="Helical" evidence="10">
    <location>
        <begin position="233"/>
        <end position="249"/>
    </location>
</feature>
<evidence type="ECO:0000256" key="2">
    <source>
        <dbReference type="ARBA" id="ARBA00007742"/>
    </source>
</evidence>
<keyword evidence="5" id="KW-0521">NADP</keyword>
<dbReference type="RefSeq" id="XP_052948780.1">
    <property type="nucleotide sequence ID" value="XM_053091812.1"/>
</dbReference>
<dbReference type="InterPro" id="IPR001104">
    <property type="entry name" value="3-oxo-5_a-steroid_4-DH_C"/>
</dbReference>
<evidence type="ECO:0000313" key="13">
    <source>
        <dbReference type="Proteomes" id="UP001164286"/>
    </source>
</evidence>
<organism evidence="12 13">
    <name type="scientific">Dioszegia hungarica</name>
    <dbReference type="NCBI Taxonomy" id="4972"/>
    <lineage>
        <taxon>Eukaryota</taxon>
        <taxon>Fungi</taxon>
        <taxon>Dikarya</taxon>
        <taxon>Basidiomycota</taxon>
        <taxon>Agaricomycotina</taxon>
        <taxon>Tremellomycetes</taxon>
        <taxon>Tremellales</taxon>
        <taxon>Bulleribasidiaceae</taxon>
        <taxon>Dioszegia</taxon>
    </lineage>
</organism>
<comment type="caution">
    <text evidence="12">The sequence shown here is derived from an EMBL/GenBank/DDBJ whole genome shotgun (WGS) entry which is preliminary data.</text>
</comment>
<keyword evidence="3" id="KW-0444">Lipid biosynthesis</keyword>
<protein>
    <recommendedName>
        <fullName evidence="11">3-oxo-5-alpha-steroid 4-dehydrogenase C-terminal domain-containing protein</fullName>
    </recommendedName>
</protein>
<dbReference type="Proteomes" id="UP001164286">
    <property type="component" value="Unassembled WGS sequence"/>
</dbReference>
<name>A0AA38HEA9_9TREE</name>
<dbReference type="Pfam" id="PF02544">
    <property type="entry name" value="Steroid_dh"/>
    <property type="match status" value="1"/>
</dbReference>
<proteinExistence type="inferred from homology"/>
<evidence type="ECO:0000256" key="8">
    <source>
        <dbReference type="ARBA" id="ARBA00023098"/>
    </source>
</evidence>
<accession>A0AA38HEA9</accession>
<evidence type="ECO:0000256" key="3">
    <source>
        <dbReference type="ARBA" id="ARBA00022516"/>
    </source>
</evidence>
<evidence type="ECO:0000256" key="10">
    <source>
        <dbReference type="SAM" id="Phobius"/>
    </source>
</evidence>
<dbReference type="InterPro" id="IPR029071">
    <property type="entry name" value="Ubiquitin-like_domsf"/>
</dbReference>
<dbReference type="AlphaFoldDB" id="A0AA38HEA9"/>
<dbReference type="Gene3D" id="3.10.20.90">
    <property type="entry name" value="Phosphatidylinositol 3-kinase Catalytic Subunit, Chain A, domain 1"/>
    <property type="match status" value="1"/>
</dbReference>
<dbReference type="PANTHER" id="PTHR10556">
    <property type="entry name" value="3-OXO-5-ALPHA-STEROID 4-DEHYDROGENASE"/>
    <property type="match status" value="1"/>
</dbReference>
<keyword evidence="4 10" id="KW-0812">Transmembrane</keyword>
<feature type="transmembrane region" description="Helical" evidence="10">
    <location>
        <begin position="255"/>
        <end position="278"/>
    </location>
</feature>
<keyword evidence="13" id="KW-1185">Reference proteome</keyword>
<evidence type="ECO:0000313" key="12">
    <source>
        <dbReference type="EMBL" id="KAI9639003.1"/>
    </source>
</evidence>
<evidence type="ECO:0000256" key="4">
    <source>
        <dbReference type="ARBA" id="ARBA00022692"/>
    </source>
</evidence>
<dbReference type="GeneID" id="77731017"/>